<dbReference type="InterPro" id="IPR029044">
    <property type="entry name" value="Nucleotide-diphossugar_trans"/>
</dbReference>
<keyword evidence="4" id="KW-0812">Transmembrane</keyword>
<keyword evidence="4" id="KW-0472">Membrane</keyword>
<dbReference type="SUPFAM" id="SSF53448">
    <property type="entry name" value="Nucleotide-diphospho-sugar transferases"/>
    <property type="match status" value="1"/>
</dbReference>
<comment type="caution">
    <text evidence="6">The sequence shown here is derived from an EMBL/GenBank/DDBJ whole genome shotgun (WGS) entry which is preliminary data.</text>
</comment>
<evidence type="ECO:0000313" key="6">
    <source>
        <dbReference type="EMBL" id="MBD2690457.1"/>
    </source>
</evidence>
<keyword evidence="4" id="KW-1133">Transmembrane helix</keyword>
<dbReference type="EMBL" id="JACJTQ010000001">
    <property type="protein sequence ID" value="MBD2690457.1"/>
    <property type="molecule type" value="Genomic_DNA"/>
</dbReference>
<organism evidence="6 7">
    <name type="scientific">Anabaena catenula FACHB-362</name>
    <dbReference type="NCBI Taxonomy" id="2692877"/>
    <lineage>
        <taxon>Bacteria</taxon>
        <taxon>Bacillati</taxon>
        <taxon>Cyanobacteriota</taxon>
        <taxon>Cyanophyceae</taxon>
        <taxon>Nostocales</taxon>
        <taxon>Nostocaceae</taxon>
        <taxon>Anabaena</taxon>
    </lineage>
</organism>
<dbReference type="Pfam" id="PF00535">
    <property type="entry name" value="Glycos_transf_2"/>
    <property type="match status" value="1"/>
</dbReference>
<feature type="transmembrane region" description="Helical" evidence="4">
    <location>
        <begin position="315"/>
        <end position="334"/>
    </location>
</feature>
<evidence type="ECO:0000256" key="4">
    <source>
        <dbReference type="SAM" id="Phobius"/>
    </source>
</evidence>
<name>A0ABR8IYJ9_9NOST</name>
<gene>
    <name evidence="6" type="ORF">H6G68_01610</name>
</gene>
<comment type="similarity">
    <text evidence="1">Belongs to the glycosyltransferase 2 family.</text>
</comment>
<reference evidence="6 7" key="1">
    <citation type="journal article" date="2020" name="ISME J.">
        <title>Comparative genomics reveals insights into cyanobacterial evolution and habitat adaptation.</title>
        <authorList>
            <person name="Chen M.Y."/>
            <person name="Teng W.K."/>
            <person name="Zhao L."/>
            <person name="Hu C.X."/>
            <person name="Zhou Y.K."/>
            <person name="Han B.P."/>
            <person name="Song L.R."/>
            <person name="Shu W.S."/>
        </authorList>
    </citation>
    <scope>NUCLEOTIDE SEQUENCE [LARGE SCALE GENOMIC DNA]</scope>
    <source>
        <strain evidence="6 7">FACHB-362</strain>
    </source>
</reference>
<keyword evidence="7" id="KW-1185">Reference proteome</keyword>
<protein>
    <submittedName>
        <fullName evidence="6">Glycosyltransferase family 2 protein</fullName>
    </submittedName>
</protein>
<evidence type="ECO:0000259" key="5">
    <source>
        <dbReference type="Pfam" id="PF00535"/>
    </source>
</evidence>
<keyword evidence="3" id="KW-0808">Transferase</keyword>
<dbReference type="Gene3D" id="3.90.550.10">
    <property type="entry name" value="Spore Coat Polysaccharide Biosynthesis Protein SpsA, Chain A"/>
    <property type="match status" value="1"/>
</dbReference>
<dbReference type="Proteomes" id="UP000660381">
    <property type="component" value="Unassembled WGS sequence"/>
</dbReference>
<dbReference type="InterPro" id="IPR001173">
    <property type="entry name" value="Glyco_trans_2-like"/>
</dbReference>
<dbReference type="PANTHER" id="PTHR43630:SF1">
    <property type="entry name" value="POLY-BETA-1,6-N-ACETYL-D-GLUCOSAMINE SYNTHASE"/>
    <property type="match status" value="1"/>
</dbReference>
<feature type="domain" description="Glycosyltransferase 2-like" evidence="5">
    <location>
        <begin position="4"/>
        <end position="141"/>
    </location>
</feature>
<evidence type="ECO:0000256" key="1">
    <source>
        <dbReference type="ARBA" id="ARBA00006739"/>
    </source>
</evidence>
<evidence type="ECO:0000313" key="7">
    <source>
        <dbReference type="Proteomes" id="UP000660381"/>
    </source>
</evidence>
<proteinExistence type="inferred from homology"/>
<evidence type="ECO:0000256" key="2">
    <source>
        <dbReference type="ARBA" id="ARBA00022676"/>
    </source>
</evidence>
<evidence type="ECO:0000256" key="3">
    <source>
        <dbReference type="ARBA" id="ARBA00022679"/>
    </source>
</evidence>
<keyword evidence="2" id="KW-0328">Glycosyltransferase</keyword>
<sequence>MKISIGILAYNEVEEIAATLHSLFHQSIFQEAHANIEIEVVVVPNGCTDDTAAIAQTTLQELKKSTQNPSVSWRICNVEEAGKPNAWNLYVHQFSRPDADYMFLMDADIQFLESKTLYKMIQTLEQTPDAWVSVDKLVKDVALKPKKNLMEKLSVAVSGASGAKSAWICGQLYCGRTEILRKIWMPKGILVEDGFLWTMIVTDRLTSPEVLNRVVLADSASHVFEAYTQISSLLRHELRQVIGNTINYFIYTNLQPGDNSSADAGSLIKLKNEQDPLWLDKLITASVKKSGWWAIPNWLLIRRLQSLRNRPFQKAIWLFPVFFIAFFVDLILCLQANYQLHKYENNCDHKKQPIEESIEVIN</sequence>
<dbReference type="RefSeq" id="WP_190905024.1">
    <property type="nucleotide sequence ID" value="NZ_JACJTQ010000001.1"/>
</dbReference>
<accession>A0ABR8IYJ9</accession>
<dbReference type="PANTHER" id="PTHR43630">
    <property type="entry name" value="POLY-BETA-1,6-N-ACETYL-D-GLUCOSAMINE SYNTHASE"/>
    <property type="match status" value="1"/>
</dbReference>